<name>A0A6N8FSQ8_9CHRO</name>
<evidence type="ECO:0000313" key="2">
    <source>
        <dbReference type="Proteomes" id="UP000441797"/>
    </source>
</evidence>
<organism evidence="1 2">
    <name type="scientific">Gloeocapsopsis dulcis AAB1 = 1H9</name>
    <dbReference type="NCBI Taxonomy" id="1433147"/>
    <lineage>
        <taxon>Bacteria</taxon>
        <taxon>Bacillati</taxon>
        <taxon>Cyanobacteriota</taxon>
        <taxon>Cyanophyceae</taxon>
        <taxon>Oscillatoriophycideae</taxon>
        <taxon>Chroococcales</taxon>
        <taxon>Chroococcaceae</taxon>
        <taxon>Gloeocapsopsis</taxon>
        <taxon>Gloeocapsopsis dulcis</taxon>
    </lineage>
</organism>
<dbReference type="EMBL" id="NAPY01000003">
    <property type="protein sequence ID" value="MUL35355.1"/>
    <property type="molecule type" value="Genomic_DNA"/>
</dbReference>
<keyword evidence="2" id="KW-1185">Reference proteome</keyword>
<sequence length="160" mass="17734">MKHKLWFDLVALPTLVGAMLTMLLTPGVSATVRSATKTQASCDVPTDFQTLSAINPHHNRGILIAYTDVTSEEHPLLDFSAAESDAAVNLFGCDCPACLNVLRQLRNSPEMKRGQGHCWDNLELRVSRQKVREVLTNLEQEEALELKQEKAIEFGTMGIN</sequence>
<dbReference type="AlphaFoldDB" id="A0A6N8FSQ8"/>
<gene>
    <name evidence="1" type="ORF">BWI75_03015</name>
</gene>
<protein>
    <submittedName>
        <fullName evidence="1">Uncharacterized protein</fullName>
    </submittedName>
</protein>
<dbReference type="Proteomes" id="UP000441797">
    <property type="component" value="Unassembled WGS sequence"/>
</dbReference>
<proteinExistence type="predicted"/>
<comment type="caution">
    <text evidence="1">The sequence shown here is derived from an EMBL/GenBank/DDBJ whole genome shotgun (WGS) entry which is preliminary data.</text>
</comment>
<accession>A0A6N8FSQ8</accession>
<evidence type="ECO:0000313" key="1">
    <source>
        <dbReference type="EMBL" id="MUL35355.1"/>
    </source>
</evidence>
<reference evidence="1 2" key="1">
    <citation type="journal article" date="2019" name="Front. Microbiol.">
        <title>Genomic Features for Desiccation Tolerance and Sugar Biosynthesis in the Extremophile Gloeocapsopsis sp. UTEX B3054.</title>
        <authorList>
            <person name="Urrejola C."/>
            <person name="Alcorta J."/>
            <person name="Salas L."/>
            <person name="Vasquez M."/>
            <person name="Polz M.F."/>
            <person name="Vicuna R."/>
            <person name="Diez B."/>
        </authorList>
    </citation>
    <scope>NUCLEOTIDE SEQUENCE [LARGE SCALE GENOMIC DNA]</scope>
    <source>
        <strain evidence="1 2">1H9</strain>
    </source>
</reference>